<dbReference type="InterPro" id="IPR000073">
    <property type="entry name" value="AB_hydrolase_1"/>
</dbReference>
<dbReference type="PRINTS" id="PR00111">
    <property type="entry name" value="ABHYDROLASE"/>
</dbReference>
<dbReference type="ESTHER" id="uncma-q0w6n9">
    <property type="family name" value="6_AlphaBeta_hydrolase"/>
</dbReference>
<dbReference type="Gene3D" id="3.40.50.1820">
    <property type="entry name" value="alpha/beta hydrolase"/>
    <property type="match status" value="1"/>
</dbReference>
<dbReference type="STRING" id="351160.RCIX538"/>
<dbReference type="Proteomes" id="UP000000663">
    <property type="component" value="Chromosome"/>
</dbReference>
<keyword evidence="4" id="KW-1185">Reference proteome</keyword>
<evidence type="ECO:0000259" key="2">
    <source>
        <dbReference type="Pfam" id="PF00561"/>
    </source>
</evidence>
<dbReference type="eggNOG" id="arCOG01648">
    <property type="taxonomic scope" value="Archaea"/>
</dbReference>
<name>Q0W6N9_METAR</name>
<keyword evidence="1 3" id="KW-0378">Hydrolase</keyword>
<dbReference type="EMBL" id="AM114193">
    <property type="protein sequence ID" value="CAJ35954.1"/>
    <property type="molecule type" value="Genomic_DNA"/>
</dbReference>
<feature type="domain" description="AB hydrolase-1" evidence="2">
    <location>
        <begin position="25"/>
        <end position="245"/>
    </location>
</feature>
<reference evidence="3 4" key="1">
    <citation type="journal article" date="2006" name="Science">
        <title>Genome of rice cluster I archaea -- the key methane producers in the rice rhizosphere.</title>
        <authorList>
            <person name="Erkel C."/>
            <person name="Kube M."/>
            <person name="Reinhardt R."/>
            <person name="Liesack W."/>
        </authorList>
    </citation>
    <scope>NUCLEOTIDE SEQUENCE [LARGE SCALE GENOMIC DNA]</scope>
    <source>
        <strain evidence="4">DSM 22066 / NBRC 105507 / MRE50</strain>
    </source>
</reference>
<dbReference type="GeneID" id="5144573"/>
<dbReference type="PANTHER" id="PTHR46118">
    <property type="entry name" value="PROTEIN ABHD11"/>
    <property type="match status" value="1"/>
</dbReference>
<sequence length="260" mass="29421">MPVRQFVDLDGVRLSYVDYGGKGEPLLALHGHYGCARSFAGLAEALHNKWRVIALDQRGHGWSEQPDDYSREAYVRDAAIFLKKLNLGPAVVLGHSLGGLNAYQLAAWQPDLVKALIIEDIGAVVPRFGPATHGWPLRFDSMRHVLEWAEQMGFKNDSYFQESLVEYPDGWGFRFNYDKLARSMELIAGDWWQDWLASKCPALLVHGHRSWVLGTDHARDMAAKRPNTKLVEFPECGHTIHDEEPVKFHRSVVQFLSTIG</sequence>
<gene>
    <name evidence="3" type="ORF">RCIX538</name>
</gene>
<dbReference type="PATRIC" id="fig|351160.9.peg.2281"/>
<dbReference type="SUPFAM" id="SSF53474">
    <property type="entry name" value="alpha/beta-Hydrolases"/>
    <property type="match status" value="1"/>
</dbReference>
<dbReference type="PANTHER" id="PTHR46118:SF4">
    <property type="entry name" value="PROTEIN ABHD11"/>
    <property type="match status" value="1"/>
</dbReference>
<evidence type="ECO:0000256" key="1">
    <source>
        <dbReference type="ARBA" id="ARBA00022801"/>
    </source>
</evidence>
<accession>Q0W6N9</accession>
<evidence type="ECO:0000313" key="3">
    <source>
        <dbReference type="EMBL" id="CAJ35954.1"/>
    </source>
</evidence>
<protein>
    <submittedName>
        <fullName evidence="3">Hydrolase (Alpha/beta fold family)</fullName>
    </submittedName>
</protein>
<dbReference type="OrthoDB" id="9890at2157"/>
<dbReference type="AlphaFoldDB" id="Q0W6N9"/>
<dbReference type="InterPro" id="IPR029058">
    <property type="entry name" value="AB_hydrolase_fold"/>
</dbReference>
<dbReference type="KEGG" id="rci:RCIX538"/>
<evidence type="ECO:0000313" key="4">
    <source>
        <dbReference type="Proteomes" id="UP000000663"/>
    </source>
</evidence>
<dbReference type="RefSeq" id="WP_012036551.1">
    <property type="nucleotide sequence ID" value="NC_009464.1"/>
</dbReference>
<proteinExistence type="predicted"/>
<dbReference type="GO" id="GO:0016787">
    <property type="term" value="F:hydrolase activity"/>
    <property type="evidence" value="ECO:0007669"/>
    <property type="project" value="UniProtKB-KW"/>
</dbReference>
<organism evidence="3 4">
    <name type="scientific">Methanocella arvoryzae (strain DSM 22066 / NBRC 105507 / MRE50)</name>
    <dbReference type="NCBI Taxonomy" id="351160"/>
    <lineage>
        <taxon>Archaea</taxon>
        <taxon>Methanobacteriati</taxon>
        <taxon>Methanobacteriota</taxon>
        <taxon>Stenosarchaea group</taxon>
        <taxon>Methanomicrobia</taxon>
        <taxon>Methanocellales</taxon>
        <taxon>Methanocellaceae</taxon>
        <taxon>Methanocella</taxon>
    </lineage>
</organism>
<dbReference type="Pfam" id="PF00561">
    <property type="entry name" value="Abhydrolase_1"/>
    <property type="match status" value="1"/>
</dbReference>